<name>A0A6A5WZA3_9PLEO</name>
<sequence length="278" mass="30451">MTDTQVQQGDKVSWPWSGSHPSGEVAEVKKDGELAIESNKGNTIKKNADPENPAVHISRPGNDVVKRAHELDIEEKANGTNGHQTNGASKEDKQPEPEKEEEKQSEPEKKTEDKQPEPEPEKQDEEMKDAPAGEEKQAEPEKPAEEKTEQNGVAESAGEPKAEQPKEAPKETPKKEAAKPEEKKPETPKAEEKKVEAPKTGTKRKAEDSPAAGTNGATEGDKAEPTSKKQKVAVEDRPKKAGRPKKNPTEKKEPAKKKQPKKAATEDGQPRRSARNRS</sequence>
<proteinExistence type="predicted"/>
<feature type="domain" description="Hypervirulence associated protein TUDOR" evidence="2">
    <location>
        <begin position="9"/>
        <end position="71"/>
    </location>
</feature>
<organism evidence="3 4">
    <name type="scientific">Amniculicola lignicola CBS 123094</name>
    <dbReference type="NCBI Taxonomy" id="1392246"/>
    <lineage>
        <taxon>Eukaryota</taxon>
        <taxon>Fungi</taxon>
        <taxon>Dikarya</taxon>
        <taxon>Ascomycota</taxon>
        <taxon>Pezizomycotina</taxon>
        <taxon>Dothideomycetes</taxon>
        <taxon>Pleosporomycetidae</taxon>
        <taxon>Pleosporales</taxon>
        <taxon>Amniculicolaceae</taxon>
        <taxon>Amniculicola</taxon>
    </lineage>
</organism>
<dbReference type="AlphaFoldDB" id="A0A6A5WZA3"/>
<feature type="region of interest" description="Disordered" evidence="1">
    <location>
        <begin position="1"/>
        <end position="278"/>
    </location>
</feature>
<feature type="compositionally biased region" description="Basic and acidic residues" evidence="1">
    <location>
        <begin position="128"/>
        <end position="149"/>
    </location>
</feature>
<dbReference type="Pfam" id="PF11160">
    <property type="entry name" value="Hva1_TUDOR"/>
    <property type="match status" value="1"/>
</dbReference>
<dbReference type="InterPro" id="IPR021331">
    <property type="entry name" value="Hva1_TUDOR"/>
</dbReference>
<protein>
    <recommendedName>
        <fullName evidence="2">Hypervirulence associated protein TUDOR domain-containing protein</fullName>
    </recommendedName>
</protein>
<dbReference type="EMBL" id="ML977558">
    <property type="protein sequence ID" value="KAF2007032.1"/>
    <property type="molecule type" value="Genomic_DNA"/>
</dbReference>
<keyword evidence="4" id="KW-1185">Reference proteome</keyword>
<accession>A0A6A5WZA3</accession>
<dbReference type="Proteomes" id="UP000799779">
    <property type="component" value="Unassembled WGS sequence"/>
</dbReference>
<evidence type="ECO:0000313" key="4">
    <source>
        <dbReference type="Proteomes" id="UP000799779"/>
    </source>
</evidence>
<evidence type="ECO:0000259" key="2">
    <source>
        <dbReference type="Pfam" id="PF11160"/>
    </source>
</evidence>
<feature type="compositionally biased region" description="Basic and acidic residues" evidence="1">
    <location>
        <begin position="64"/>
        <end position="77"/>
    </location>
</feature>
<evidence type="ECO:0000313" key="3">
    <source>
        <dbReference type="EMBL" id="KAF2007032.1"/>
    </source>
</evidence>
<feature type="compositionally biased region" description="Polar residues" evidence="1">
    <location>
        <begin position="78"/>
        <end position="88"/>
    </location>
</feature>
<dbReference type="OrthoDB" id="2131339at2759"/>
<gene>
    <name evidence="3" type="ORF">P154DRAFT_181588</name>
</gene>
<feature type="compositionally biased region" description="Basic and acidic residues" evidence="1">
    <location>
        <begin position="158"/>
        <end position="197"/>
    </location>
</feature>
<feature type="compositionally biased region" description="Basic and acidic residues" evidence="1">
    <location>
        <begin position="219"/>
        <end position="239"/>
    </location>
</feature>
<evidence type="ECO:0000256" key="1">
    <source>
        <dbReference type="SAM" id="MobiDB-lite"/>
    </source>
</evidence>
<feature type="compositionally biased region" description="Polar residues" evidence="1">
    <location>
        <begin position="1"/>
        <end position="10"/>
    </location>
</feature>
<feature type="compositionally biased region" description="Basic and acidic residues" evidence="1">
    <location>
        <begin position="89"/>
        <end position="121"/>
    </location>
</feature>
<reference evidence="3" key="1">
    <citation type="journal article" date="2020" name="Stud. Mycol.">
        <title>101 Dothideomycetes genomes: a test case for predicting lifestyles and emergence of pathogens.</title>
        <authorList>
            <person name="Haridas S."/>
            <person name="Albert R."/>
            <person name="Binder M."/>
            <person name="Bloem J."/>
            <person name="Labutti K."/>
            <person name="Salamov A."/>
            <person name="Andreopoulos B."/>
            <person name="Baker S."/>
            <person name="Barry K."/>
            <person name="Bills G."/>
            <person name="Bluhm B."/>
            <person name="Cannon C."/>
            <person name="Castanera R."/>
            <person name="Culley D."/>
            <person name="Daum C."/>
            <person name="Ezra D."/>
            <person name="Gonzalez J."/>
            <person name="Henrissat B."/>
            <person name="Kuo A."/>
            <person name="Liang C."/>
            <person name="Lipzen A."/>
            <person name="Lutzoni F."/>
            <person name="Magnuson J."/>
            <person name="Mondo S."/>
            <person name="Nolan M."/>
            <person name="Ohm R."/>
            <person name="Pangilinan J."/>
            <person name="Park H.-J."/>
            <person name="Ramirez L."/>
            <person name="Alfaro M."/>
            <person name="Sun H."/>
            <person name="Tritt A."/>
            <person name="Yoshinaga Y."/>
            <person name="Zwiers L.-H."/>
            <person name="Turgeon B."/>
            <person name="Goodwin S."/>
            <person name="Spatafora J."/>
            <person name="Crous P."/>
            <person name="Grigoriev I."/>
        </authorList>
    </citation>
    <scope>NUCLEOTIDE SEQUENCE</scope>
    <source>
        <strain evidence="3">CBS 123094</strain>
    </source>
</reference>